<dbReference type="Proteomes" id="UP000621492">
    <property type="component" value="Unassembled WGS sequence"/>
</dbReference>
<feature type="domain" description="Thiolase N-terminal" evidence="8">
    <location>
        <begin position="7"/>
        <end position="265"/>
    </location>
</feature>
<dbReference type="Gene3D" id="3.40.47.10">
    <property type="match status" value="2"/>
</dbReference>
<dbReference type="Pfam" id="PF00108">
    <property type="entry name" value="Thiolase_N"/>
    <property type="match status" value="1"/>
</dbReference>
<feature type="domain" description="Thiolase C-terminal" evidence="9">
    <location>
        <begin position="273"/>
        <end position="394"/>
    </location>
</feature>
<dbReference type="InterPro" id="IPR020615">
    <property type="entry name" value="Thiolase_acyl_enz_int_AS"/>
</dbReference>
<evidence type="ECO:0000313" key="10">
    <source>
        <dbReference type="EMBL" id="GGB54498.1"/>
    </source>
</evidence>
<sequence length="395" mass="42220">MSELKEVVVVSGARTPIGKFGGGLKDIHATDLAACTVKEAIKRAGIESKSVDELIVGNVGQIAENGFIGRVISLKSDLPAETTAYSVNRQCGSGLQAIVDGMMQIQTGNADVVVSCGTENMSQLPYYLKGARFGYKMGHGELEDGLLSILTWPSGPYHNGVTAENVAERYHVSREEQDEFSIKSQERAIKAIKHGKFKDEIVPIEVKGRKGKITIVDTDEHPREGVTMETLGKMKPAFKKDGSVTAANSSGINDGAGAVVLMSKEKAEELGVEPLLKIKGFAVAGNDPDVMGYAPKLSTEKLAKKLNFNLDGIDIFELNEAFASQSCAVIRDLNLDPNKVNVNGGAISLGHPVGATGTILTIKMMYEMKRSQLDRGIVTMCIGGGQGISALFERC</sequence>
<name>A0A9W5U0Q0_9BACI</name>
<dbReference type="PROSITE" id="PS00099">
    <property type="entry name" value="THIOLASE_3"/>
    <property type="match status" value="1"/>
</dbReference>
<dbReference type="PROSITE" id="PS00737">
    <property type="entry name" value="THIOLASE_2"/>
    <property type="match status" value="1"/>
</dbReference>
<feature type="active site" description="Proton acceptor" evidence="6">
    <location>
        <position position="351"/>
    </location>
</feature>
<dbReference type="InterPro" id="IPR016039">
    <property type="entry name" value="Thiolase-like"/>
</dbReference>
<feature type="active site" description="Acyl-thioester intermediate" evidence="6">
    <location>
        <position position="91"/>
    </location>
</feature>
<dbReference type="InterPro" id="IPR020610">
    <property type="entry name" value="Thiolase_AS"/>
</dbReference>
<organism evidence="10 11">
    <name type="scientific">Lentibacillus populi</name>
    <dbReference type="NCBI Taxonomy" id="1827502"/>
    <lineage>
        <taxon>Bacteria</taxon>
        <taxon>Bacillati</taxon>
        <taxon>Bacillota</taxon>
        <taxon>Bacilli</taxon>
        <taxon>Bacillales</taxon>
        <taxon>Bacillaceae</taxon>
        <taxon>Lentibacillus</taxon>
    </lineage>
</organism>
<dbReference type="Pfam" id="PF02803">
    <property type="entry name" value="Thiolase_C"/>
    <property type="match status" value="1"/>
</dbReference>
<feature type="active site" description="Proton acceptor" evidence="6">
    <location>
        <position position="381"/>
    </location>
</feature>
<dbReference type="InterPro" id="IPR020613">
    <property type="entry name" value="Thiolase_CS"/>
</dbReference>
<dbReference type="CDD" id="cd00751">
    <property type="entry name" value="thiolase"/>
    <property type="match status" value="1"/>
</dbReference>
<dbReference type="GO" id="GO:0003985">
    <property type="term" value="F:acetyl-CoA C-acetyltransferase activity"/>
    <property type="evidence" value="ECO:0007669"/>
    <property type="project" value="UniProtKB-EC"/>
</dbReference>
<evidence type="ECO:0000256" key="6">
    <source>
        <dbReference type="PIRSR" id="PIRSR000429-1"/>
    </source>
</evidence>
<dbReference type="EMBL" id="BMJD01000037">
    <property type="protein sequence ID" value="GGB54498.1"/>
    <property type="molecule type" value="Genomic_DNA"/>
</dbReference>
<gene>
    <name evidence="10" type="ORF">GCM10011409_35130</name>
</gene>
<accession>A0A9W5U0Q0</accession>
<evidence type="ECO:0000256" key="4">
    <source>
        <dbReference type="ARBA" id="ARBA00023315"/>
    </source>
</evidence>
<dbReference type="RefSeq" id="WP_188725581.1">
    <property type="nucleotide sequence ID" value="NZ_BMJD01000037.1"/>
</dbReference>
<dbReference type="InterPro" id="IPR020616">
    <property type="entry name" value="Thiolase_N"/>
</dbReference>
<evidence type="ECO:0000259" key="8">
    <source>
        <dbReference type="Pfam" id="PF00108"/>
    </source>
</evidence>
<reference evidence="10" key="2">
    <citation type="submission" date="2020-09" db="EMBL/GenBank/DDBJ databases">
        <authorList>
            <person name="Sun Q."/>
            <person name="Zhou Y."/>
        </authorList>
    </citation>
    <scope>NUCLEOTIDE SEQUENCE</scope>
    <source>
        <strain evidence="10">CGMCC 1.15454</strain>
    </source>
</reference>
<proteinExistence type="inferred from homology"/>
<evidence type="ECO:0000256" key="1">
    <source>
        <dbReference type="ARBA" id="ARBA00010982"/>
    </source>
</evidence>
<protein>
    <recommendedName>
        <fullName evidence="2">acetyl-CoA C-acetyltransferase</fullName>
        <ecNumber evidence="2">2.3.1.9</ecNumber>
    </recommendedName>
    <alternativeName>
        <fullName evidence="5">Acetoacetyl-CoA thiolase</fullName>
    </alternativeName>
</protein>
<evidence type="ECO:0000259" key="9">
    <source>
        <dbReference type="Pfam" id="PF02803"/>
    </source>
</evidence>
<evidence type="ECO:0000256" key="5">
    <source>
        <dbReference type="ARBA" id="ARBA00030755"/>
    </source>
</evidence>
<keyword evidence="4 7" id="KW-0012">Acyltransferase</keyword>
<dbReference type="InterPro" id="IPR002155">
    <property type="entry name" value="Thiolase"/>
</dbReference>
<dbReference type="PROSITE" id="PS00098">
    <property type="entry name" value="THIOLASE_1"/>
    <property type="match status" value="1"/>
</dbReference>
<dbReference type="SUPFAM" id="SSF53901">
    <property type="entry name" value="Thiolase-like"/>
    <property type="match status" value="2"/>
</dbReference>
<reference evidence="10" key="1">
    <citation type="journal article" date="2014" name="Int. J. Syst. Evol. Microbiol.">
        <title>Complete genome sequence of Corynebacterium casei LMG S-19264T (=DSM 44701T), isolated from a smear-ripened cheese.</title>
        <authorList>
            <consortium name="US DOE Joint Genome Institute (JGI-PGF)"/>
            <person name="Walter F."/>
            <person name="Albersmeier A."/>
            <person name="Kalinowski J."/>
            <person name="Ruckert C."/>
        </authorList>
    </citation>
    <scope>NUCLEOTIDE SEQUENCE</scope>
    <source>
        <strain evidence="10">CGMCC 1.15454</strain>
    </source>
</reference>
<dbReference type="EC" id="2.3.1.9" evidence="2"/>
<dbReference type="NCBIfam" id="TIGR01930">
    <property type="entry name" value="AcCoA-C-Actrans"/>
    <property type="match status" value="1"/>
</dbReference>
<dbReference type="PANTHER" id="PTHR18919">
    <property type="entry name" value="ACETYL-COA C-ACYLTRANSFERASE"/>
    <property type="match status" value="1"/>
</dbReference>
<comment type="similarity">
    <text evidence="1 7">Belongs to the thiolase-like superfamily. Thiolase family.</text>
</comment>
<dbReference type="InterPro" id="IPR020617">
    <property type="entry name" value="Thiolase_C"/>
</dbReference>
<dbReference type="PANTHER" id="PTHR18919:SF107">
    <property type="entry name" value="ACETYL-COA ACETYLTRANSFERASE, CYTOSOLIC"/>
    <property type="match status" value="1"/>
</dbReference>
<dbReference type="PIRSF" id="PIRSF000429">
    <property type="entry name" value="Ac-CoA_Ac_transf"/>
    <property type="match status" value="1"/>
</dbReference>
<dbReference type="AlphaFoldDB" id="A0A9W5U0Q0"/>
<keyword evidence="11" id="KW-1185">Reference proteome</keyword>
<keyword evidence="3 7" id="KW-0808">Transferase</keyword>
<comment type="caution">
    <text evidence="10">The sequence shown here is derived from an EMBL/GenBank/DDBJ whole genome shotgun (WGS) entry which is preliminary data.</text>
</comment>
<evidence type="ECO:0000256" key="7">
    <source>
        <dbReference type="RuleBase" id="RU003557"/>
    </source>
</evidence>
<dbReference type="FunFam" id="3.40.47.10:FF:000010">
    <property type="entry name" value="Acetyl-CoA acetyltransferase (Thiolase)"/>
    <property type="match status" value="1"/>
</dbReference>
<evidence type="ECO:0000256" key="2">
    <source>
        <dbReference type="ARBA" id="ARBA00012705"/>
    </source>
</evidence>
<evidence type="ECO:0000256" key="3">
    <source>
        <dbReference type="ARBA" id="ARBA00022679"/>
    </source>
</evidence>
<evidence type="ECO:0000313" key="11">
    <source>
        <dbReference type="Proteomes" id="UP000621492"/>
    </source>
</evidence>